<dbReference type="eggNOG" id="arCOG01274">
    <property type="taxonomic scope" value="Archaea"/>
</dbReference>
<dbReference type="Pfam" id="PF02653">
    <property type="entry name" value="BPD_transp_2"/>
    <property type="match status" value="1"/>
</dbReference>
<dbReference type="KEGG" id="pog:Pogu_2660"/>
<dbReference type="HOGENOM" id="CLU_777597_0_0_2"/>
<comment type="subcellular location">
    <subcellularLocation>
        <location evidence="1">Cell membrane</location>
        <topology evidence="1">Multi-pass membrane protein</topology>
    </subcellularLocation>
</comment>
<feature type="transmembrane region" description="Helical" evidence="6">
    <location>
        <begin position="61"/>
        <end position="80"/>
    </location>
</feature>
<dbReference type="CDD" id="cd06581">
    <property type="entry name" value="TM_PBP1_LivM_like"/>
    <property type="match status" value="1"/>
</dbReference>
<keyword evidence="2" id="KW-1003">Cell membrane</keyword>
<keyword evidence="3 6" id="KW-0812">Transmembrane</keyword>
<evidence type="ECO:0000313" key="7">
    <source>
        <dbReference type="EMBL" id="AFA40687.1"/>
    </source>
</evidence>
<keyword evidence="4 6" id="KW-1133">Transmembrane helix</keyword>
<dbReference type="GO" id="GO:0015658">
    <property type="term" value="F:branched-chain amino acid transmembrane transporter activity"/>
    <property type="evidence" value="ECO:0007669"/>
    <property type="project" value="InterPro"/>
</dbReference>
<feature type="transmembrane region" description="Helical" evidence="6">
    <location>
        <begin position="142"/>
        <end position="161"/>
    </location>
</feature>
<dbReference type="EMBL" id="CP003316">
    <property type="protein sequence ID" value="AFA40687.1"/>
    <property type="molecule type" value="Genomic_DNA"/>
</dbReference>
<organism evidence="7 8">
    <name type="scientific">Pyrobaculum oguniense (strain DSM 13380 / JCM 10595 / TE7)</name>
    <dbReference type="NCBI Taxonomy" id="698757"/>
    <lineage>
        <taxon>Archaea</taxon>
        <taxon>Thermoproteota</taxon>
        <taxon>Thermoprotei</taxon>
        <taxon>Thermoproteales</taxon>
        <taxon>Thermoproteaceae</taxon>
        <taxon>Pyrobaculum</taxon>
    </lineage>
</organism>
<reference evidence="7 8" key="1">
    <citation type="journal article" date="2012" name="Stand. Genomic Sci.">
        <title>Complete genome sequence of Pyrobaculum oguniense.</title>
        <authorList>
            <person name="Bernick D.L."/>
            <person name="Karplus K."/>
            <person name="Lui L.M."/>
            <person name="Coker J.K."/>
            <person name="Murphy J.N."/>
            <person name="Chan P.P."/>
            <person name="Cozen A.E."/>
            <person name="Lowe T.M."/>
        </authorList>
    </citation>
    <scope>NUCLEOTIDE SEQUENCE [LARGE SCALE GENOMIC DNA]</scope>
    <source>
        <strain evidence="7 8">TE7</strain>
    </source>
</reference>
<dbReference type="Proteomes" id="UP000009062">
    <property type="component" value="Chromosome"/>
</dbReference>
<evidence type="ECO:0000313" key="8">
    <source>
        <dbReference type="Proteomes" id="UP000009062"/>
    </source>
</evidence>
<dbReference type="InterPro" id="IPR043428">
    <property type="entry name" value="LivM-like"/>
</dbReference>
<evidence type="ECO:0000256" key="5">
    <source>
        <dbReference type="ARBA" id="ARBA00023136"/>
    </source>
</evidence>
<feature type="transmembrane region" description="Helical" evidence="6">
    <location>
        <begin position="35"/>
        <end position="55"/>
    </location>
</feature>
<feature type="transmembrane region" description="Helical" evidence="6">
    <location>
        <begin position="92"/>
        <end position="112"/>
    </location>
</feature>
<sequence>MVVKILRKERRGRLIFEIQFRGISRRFEWTVEPRYWRNPIIATILWLLAPVFLWMVGRYSLISTLVFANVVAMISVAYSLRVIGTGRLDFGPIFFVALGGYVAALTSKWYGLGPLETFFIAFLMGIFIGFLLSPIVVISRGIYYTLITFVLPFVLYEIAYWRSDIFGAETGIPGVPPLLPLINPIEAELAYFYLSAVFVLAYVFFVDKVLRSKYGLMMGVLNEDEDIANMYGINTNYIKIIIYSITSGMISLAGWFLAHYYMSFTGVLYLSPEFLTLILLSAVVGGKGAVYGAVVGSYFVIGVRELTRIFLGGYSIVVFYAVALSMIFLLPEGLWGLYRKRRYREYIPSIKVRRKT</sequence>
<feature type="transmembrane region" description="Helical" evidence="6">
    <location>
        <begin position="118"/>
        <end position="137"/>
    </location>
</feature>
<keyword evidence="5 6" id="KW-0472">Membrane</keyword>
<dbReference type="AlphaFoldDB" id="H6QDJ7"/>
<feature type="transmembrane region" description="Helical" evidence="6">
    <location>
        <begin position="190"/>
        <end position="210"/>
    </location>
</feature>
<evidence type="ECO:0000256" key="4">
    <source>
        <dbReference type="ARBA" id="ARBA00022989"/>
    </source>
</evidence>
<dbReference type="PANTHER" id="PTHR30482">
    <property type="entry name" value="HIGH-AFFINITY BRANCHED-CHAIN AMINO ACID TRANSPORT SYSTEM PERMEASE"/>
    <property type="match status" value="1"/>
</dbReference>
<keyword evidence="8" id="KW-1185">Reference proteome</keyword>
<protein>
    <submittedName>
        <fullName evidence="7">ABC-type branched-chain amino acid transport system, permease component</fullName>
    </submittedName>
</protein>
<feature type="transmembrane region" description="Helical" evidence="6">
    <location>
        <begin position="240"/>
        <end position="262"/>
    </location>
</feature>
<evidence type="ECO:0000256" key="1">
    <source>
        <dbReference type="ARBA" id="ARBA00004651"/>
    </source>
</evidence>
<dbReference type="GO" id="GO:0005886">
    <property type="term" value="C:plasma membrane"/>
    <property type="evidence" value="ECO:0007669"/>
    <property type="project" value="UniProtKB-SubCell"/>
</dbReference>
<accession>H6QDJ7</accession>
<dbReference type="STRING" id="698757.Pogu_2660"/>
<proteinExistence type="predicted"/>
<evidence type="ECO:0000256" key="3">
    <source>
        <dbReference type="ARBA" id="ARBA00022692"/>
    </source>
</evidence>
<feature type="transmembrane region" description="Helical" evidence="6">
    <location>
        <begin position="274"/>
        <end position="301"/>
    </location>
</feature>
<dbReference type="InterPro" id="IPR001851">
    <property type="entry name" value="ABC_transp_permease"/>
</dbReference>
<feature type="transmembrane region" description="Helical" evidence="6">
    <location>
        <begin position="308"/>
        <end position="330"/>
    </location>
</feature>
<gene>
    <name evidence="7" type="ordered locus">Pogu_2660</name>
</gene>
<name>H6QDJ7_PYROT</name>
<evidence type="ECO:0000256" key="2">
    <source>
        <dbReference type="ARBA" id="ARBA00022475"/>
    </source>
</evidence>
<dbReference type="PANTHER" id="PTHR30482:SF20">
    <property type="entry name" value="HIGH-AFFINITY BRANCHED-CHAIN AMINO ACID TRANSPORT SYSTEM PERMEASE PROTEIN LIVM"/>
    <property type="match status" value="1"/>
</dbReference>
<evidence type="ECO:0000256" key="6">
    <source>
        <dbReference type="SAM" id="Phobius"/>
    </source>
</evidence>